<organism evidence="2 3">
    <name type="scientific">Edaphobacter dinghuensis</name>
    <dbReference type="NCBI Taxonomy" id="1560005"/>
    <lineage>
        <taxon>Bacteria</taxon>
        <taxon>Pseudomonadati</taxon>
        <taxon>Acidobacteriota</taxon>
        <taxon>Terriglobia</taxon>
        <taxon>Terriglobales</taxon>
        <taxon>Acidobacteriaceae</taxon>
        <taxon>Edaphobacter</taxon>
    </lineage>
</organism>
<keyword evidence="1" id="KW-0472">Membrane</keyword>
<feature type="transmembrane region" description="Helical" evidence="1">
    <location>
        <begin position="6"/>
        <end position="28"/>
    </location>
</feature>
<gene>
    <name evidence="2" type="ORF">GCM10011585_32500</name>
</gene>
<dbReference type="Proteomes" id="UP000647241">
    <property type="component" value="Unassembled WGS sequence"/>
</dbReference>
<dbReference type="AlphaFoldDB" id="A0A917HP88"/>
<reference evidence="2" key="2">
    <citation type="submission" date="2020-09" db="EMBL/GenBank/DDBJ databases">
        <authorList>
            <person name="Sun Q."/>
            <person name="Zhou Y."/>
        </authorList>
    </citation>
    <scope>NUCLEOTIDE SEQUENCE</scope>
    <source>
        <strain evidence="2">CGMCC 1.12997</strain>
    </source>
</reference>
<feature type="transmembrane region" description="Helical" evidence="1">
    <location>
        <begin position="49"/>
        <end position="67"/>
    </location>
</feature>
<proteinExistence type="predicted"/>
<name>A0A917HP88_9BACT</name>
<evidence type="ECO:0008006" key="4">
    <source>
        <dbReference type="Google" id="ProtNLM"/>
    </source>
</evidence>
<accession>A0A917HP88</accession>
<feature type="transmembrane region" description="Helical" evidence="1">
    <location>
        <begin position="154"/>
        <end position="174"/>
    </location>
</feature>
<dbReference type="EMBL" id="BMGT01000003">
    <property type="protein sequence ID" value="GGG86085.1"/>
    <property type="molecule type" value="Genomic_DNA"/>
</dbReference>
<evidence type="ECO:0000256" key="1">
    <source>
        <dbReference type="SAM" id="Phobius"/>
    </source>
</evidence>
<evidence type="ECO:0000313" key="2">
    <source>
        <dbReference type="EMBL" id="GGG86085.1"/>
    </source>
</evidence>
<feature type="transmembrane region" description="Helical" evidence="1">
    <location>
        <begin position="109"/>
        <end position="134"/>
    </location>
</feature>
<keyword evidence="3" id="KW-1185">Reference proteome</keyword>
<sequence>MPIEEYVFYLTGFLCVLLLYIWLDEYWLAAYTVEGASALRQQFRRLLKLHPESIILAVALVIGAILFKKYLSNSPAGFPGYFIFLALAALVPSAALLSSARPVINWRAFSLTAFFILLVSLMWEVTLAIPYGWWNFRAEQMLGVRITAWGYLPIEEVCLWMTVTYATVIVYETVKCWQSSGRSMRHAFFGNSL</sequence>
<keyword evidence="1" id="KW-1133">Transmembrane helix</keyword>
<feature type="transmembrane region" description="Helical" evidence="1">
    <location>
        <begin position="79"/>
        <end position="97"/>
    </location>
</feature>
<keyword evidence="1" id="KW-0812">Transmembrane</keyword>
<comment type="caution">
    <text evidence="2">The sequence shown here is derived from an EMBL/GenBank/DDBJ whole genome shotgun (WGS) entry which is preliminary data.</text>
</comment>
<dbReference type="RefSeq" id="WP_229739384.1">
    <property type="nucleotide sequence ID" value="NZ_BMGT01000003.1"/>
</dbReference>
<protein>
    <recommendedName>
        <fullName evidence="4">Lycopene cyclase domain-containing protein</fullName>
    </recommendedName>
</protein>
<reference evidence="2" key="1">
    <citation type="journal article" date="2014" name="Int. J. Syst. Evol. Microbiol.">
        <title>Complete genome sequence of Corynebacterium casei LMG S-19264T (=DSM 44701T), isolated from a smear-ripened cheese.</title>
        <authorList>
            <consortium name="US DOE Joint Genome Institute (JGI-PGF)"/>
            <person name="Walter F."/>
            <person name="Albersmeier A."/>
            <person name="Kalinowski J."/>
            <person name="Ruckert C."/>
        </authorList>
    </citation>
    <scope>NUCLEOTIDE SEQUENCE</scope>
    <source>
        <strain evidence="2">CGMCC 1.12997</strain>
    </source>
</reference>
<evidence type="ECO:0000313" key="3">
    <source>
        <dbReference type="Proteomes" id="UP000647241"/>
    </source>
</evidence>